<feature type="transmembrane region" description="Helical" evidence="3">
    <location>
        <begin position="45"/>
        <end position="63"/>
    </location>
</feature>
<keyword evidence="1 2" id="KW-0807">Transducer</keyword>
<dbReference type="PROSITE" id="PS50111">
    <property type="entry name" value="CHEMOTAXIS_TRANSDUC_2"/>
    <property type="match status" value="1"/>
</dbReference>
<reference evidence="6" key="1">
    <citation type="submission" date="2015-07" db="EMBL/GenBank/DDBJ databases">
        <title>Near-Complete Genome Sequence of the Cellulolytic Bacterium Bacteroides (Pseudobacteroides) cellulosolvens ATCC 35603.</title>
        <authorList>
            <person name="Dassa B."/>
            <person name="Utturkar S.M."/>
            <person name="Klingeman D.M."/>
            <person name="Hurt R.A."/>
            <person name="Keller M."/>
            <person name="Xu J."/>
            <person name="Reddy Y.H.K."/>
            <person name="Borovok I."/>
            <person name="Grinberg I.R."/>
            <person name="Lamed R."/>
            <person name="Zhivin O."/>
            <person name="Bayer E.A."/>
            <person name="Brown S.D."/>
        </authorList>
    </citation>
    <scope>NUCLEOTIDE SEQUENCE [LARGE SCALE GENOMIC DNA]</scope>
    <source>
        <strain evidence="6">DSM 2933</strain>
    </source>
</reference>
<dbReference type="EMBL" id="LGTC01000001">
    <property type="protein sequence ID" value="KNY26503.1"/>
    <property type="molecule type" value="Genomic_DNA"/>
</dbReference>
<dbReference type="eggNOG" id="COG0840">
    <property type="taxonomic scope" value="Bacteria"/>
</dbReference>
<keyword evidence="3" id="KW-0472">Membrane</keyword>
<keyword evidence="3" id="KW-1133">Transmembrane helix</keyword>
<dbReference type="AlphaFoldDB" id="A0A0L6JL85"/>
<dbReference type="Gene3D" id="1.10.287.950">
    <property type="entry name" value="Methyl-accepting chemotaxis protein"/>
    <property type="match status" value="1"/>
</dbReference>
<sequence>MESKIQQVYSLKRVHFVNLICVYIIAIVLSIVAISALEFTKGLDIIIKCAITCGVLTAVYFLPIYDNIKAFIFSLVPAIIGLINTLTSSTFTLGNHYLFFISIAMISLYFKKRLIVIFGVVLNVLIVLVSMRATNNLFIGQYNNIGTLFALLAYINCVISILFFLTKWGESLILASISNEQKALGFYDKLSTAVNEIEKESGSLSLNISNINNNISDSNSSISNINTAVHEMAKGVSEQADSLGAINVKMSDVKTHVDTSLTISQEVLDHVSQVSGKVTEGLEKIGQMNTQMGIIFQAVDTSLVTVNELEKNIADINSFLEDITQISEQTNLLALNASIEAARAGDQGKGFAVVADEVGKLADQSSNTVKDINNIIREITTKTKLVVDKVKLGDNAVKAGNQLINYVNNYFEQMQEEFERMSKTINKESDMIKDMAFNFIKIQEKTENIASISEQHAASLEEVSATIDSTNSDIENISKLITEIKFSSDKLKLMAKESALS</sequence>
<gene>
    <name evidence="5" type="ORF">Bccel_1768</name>
</gene>
<dbReference type="Pfam" id="PF00015">
    <property type="entry name" value="MCPsignal"/>
    <property type="match status" value="1"/>
</dbReference>
<dbReference type="SMART" id="SM00283">
    <property type="entry name" value="MA"/>
    <property type="match status" value="1"/>
</dbReference>
<dbReference type="GO" id="GO:0007165">
    <property type="term" value="P:signal transduction"/>
    <property type="evidence" value="ECO:0007669"/>
    <property type="project" value="UniProtKB-KW"/>
</dbReference>
<dbReference type="InterPro" id="IPR004089">
    <property type="entry name" value="MCPsignal_dom"/>
</dbReference>
<dbReference type="PANTHER" id="PTHR32089">
    <property type="entry name" value="METHYL-ACCEPTING CHEMOTAXIS PROTEIN MCPB"/>
    <property type="match status" value="1"/>
</dbReference>
<dbReference type="STRING" id="398512.Bccel_1768"/>
<dbReference type="Proteomes" id="UP000036923">
    <property type="component" value="Unassembled WGS sequence"/>
</dbReference>
<dbReference type="RefSeq" id="WP_036937840.1">
    <property type="nucleotide sequence ID" value="NZ_JQKC01000006.1"/>
</dbReference>
<organism evidence="5 6">
    <name type="scientific">Pseudobacteroides cellulosolvens ATCC 35603 = DSM 2933</name>
    <dbReference type="NCBI Taxonomy" id="398512"/>
    <lineage>
        <taxon>Bacteria</taxon>
        <taxon>Bacillati</taxon>
        <taxon>Bacillota</taxon>
        <taxon>Clostridia</taxon>
        <taxon>Eubacteriales</taxon>
        <taxon>Oscillospiraceae</taxon>
        <taxon>Pseudobacteroides</taxon>
    </lineage>
</organism>
<feature type="transmembrane region" description="Helical" evidence="3">
    <location>
        <begin position="115"/>
        <end position="133"/>
    </location>
</feature>
<keyword evidence="3" id="KW-0812">Transmembrane</keyword>
<evidence type="ECO:0000313" key="6">
    <source>
        <dbReference type="Proteomes" id="UP000036923"/>
    </source>
</evidence>
<accession>A0A0L6JL85</accession>
<feature type="transmembrane region" description="Helical" evidence="3">
    <location>
        <begin position="16"/>
        <end position="39"/>
    </location>
</feature>
<evidence type="ECO:0000256" key="3">
    <source>
        <dbReference type="SAM" id="Phobius"/>
    </source>
</evidence>
<evidence type="ECO:0000256" key="2">
    <source>
        <dbReference type="PROSITE-ProRule" id="PRU00284"/>
    </source>
</evidence>
<feature type="transmembrane region" description="Helical" evidence="3">
    <location>
        <begin position="145"/>
        <end position="165"/>
    </location>
</feature>
<evidence type="ECO:0000313" key="5">
    <source>
        <dbReference type="EMBL" id="KNY26503.1"/>
    </source>
</evidence>
<feature type="transmembrane region" description="Helical" evidence="3">
    <location>
        <begin position="70"/>
        <end position="87"/>
    </location>
</feature>
<proteinExistence type="predicted"/>
<name>A0A0L6JL85_9FIRM</name>
<evidence type="ECO:0000256" key="1">
    <source>
        <dbReference type="ARBA" id="ARBA00023224"/>
    </source>
</evidence>
<dbReference type="OrthoDB" id="2542987at2"/>
<keyword evidence="6" id="KW-1185">Reference proteome</keyword>
<protein>
    <submittedName>
        <fullName evidence="5">Methyl-accepting chemotaxis sensory transducer</fullName>
    </submittedName>
</protein>
<comment type="caution">
    <text evidence="5">The sequence shown here is derived from an EMBL/GenBank/DDBJ whole genome shotgun (WGS) entry which is preliminary data.</text>
</comment>
<dbReference type="PANTHER" id="PTHR32089:SF112">
    <property type="entry name" value="LYSOZYME-LIKE PROTEIN-RELATED"/>
    <property type="match status" value="1"/>
</dbReference>
<evidence type="ECO:0000259" key="4">
    <source>
        <dbReference type="PROSITE" id="PS50111"/>
    </source>
</evidence>
<dbReference type="GO" id="GO:0016020">
    <property type="term" value="C:membrane"/>
    <property type="evidence" value="ECO:0007669"/>
    <property type="project" value="InterPro"/>
</dbReference>
<dbReference type="SUPFAM" id="SSF58104">
    <property type="entry name" value="Methyl-accepting chemotaxis protein (MCP) signaling domain"/>
    <property type="match status" value="1"/>
</dbReference>
<feature type="domain" description="Methyl-accepting transducer" evidence="4">
    <location>
        <begin position="214"/>
        <end position="471"/>
    </location>
</feature>